<dbReference type="InterPro" id="IPR051809">
    <property type="entry name" value="Plant_receptor-like_S/T_kinase"/>
</dbReference>
<comment type="subcellular location">
    <subcellularLocation>
        <location evidence="1">Cell membrane</location>
        <topology evidence="1">Single-pass type I membrane protein</topology>
    </subcellularLocation>
</comment>
<dbReference type="AlphaFoldDB" id="A0A7J0DEP5"/>
<feature type="binding site" evidence="17">
    <location>
        <position position="743"/>
    </location>
    <ligand>
        <name>ATP</name>
        <dbReference type="ChEBI" id="CHEBI:30616"/>
    </ligand>
</feature>
<evidence type="ECO:0000256" key="16">
    <source>
        <dbReference type="ARBA" id="ARBA00023180"/>
    </source>
</evidence>
<dbReference type="FunFam" id="3.30.200.20:FF:000432">
    <property type="entry name" value="LRR receptor-like serine/threonine-protein kinase EFR"/>
    <property type="match status" value="1"/>
</dbReference>
<keyword evidence="10" id="KW-0677">Repeat</keyword>
<protein>
    <recommendedName>
        <fullName evidence="3">non-specific serine/threonine protein kinase</fullName>
        <ecNumber evidence="3">2.7.11.1</ecNumber>
    </recommendedName>
</protein>
<dbReference type="GO" id="GO:0006952">
    <property type="term" value="P:defense response"/>
    <property type="evidence" value="ECO:0007669"/>
    <property type="project" value="UniProtKB-ARBA"/>
</dbReference>
<keyword evidence="8 18" id="KW-0812">Transmembrane</keyword>
<dbReference type="PROSITE" id="PS00107">
    <property type="entry name" value="PROTEIN_KINASE_ATP"/>
    <property type="match status" value="1"/>
</dbReference>
<dbReference type="GO" id="GO:0005524">
    <property type="term" value="F:ATP binding"/>
    <property type="evidence" value="ECO:0007669"/>
    <property type="project" value="UniProtKB-UniRule"/>
</dbReference>
<evidence type="ECO:0000256" key="3">
    <source>
        <dbReference type="ARBA" id="ARBA00012513"/>
    </source>
</evidence>
<dbReference type="InterPro" id="IPR003591">
    <property type="entry name" value="Leu-rich_rpt_typical-subtyp"/>
</dbReference>
<evidence type="ECO:0000256" key="14">
    <source>
        <dbReference type="ARBA" id="ARBA00022989"/>
    </source>
</evidence>
<evidence type="ECO:0000256" key="1">
    <source>
        <dbReference type="ARBA" id="ARBA00004251"/>
    </source>
</evidence>
<dbReference type="PROSITE" id="PS50011">
    <property type="entry name" value="PROTEIN_KINASE_DOM"/>
    <property type="match status" value="1"/>
</dbReference>
<keyword evidence="12 20" id="KW-0418">Kinase</keyword>
<dbReference type="FunFam" id="3.80.10.10:FF:000275">
    <property type="entry name" value="Leucine-rich repeat receptor-like protein kinase"/>
    <property type="match status" value="1"/>
</dbReference>
<dbReference type="PANTHER" id="PTHR27008:SF592">
    <property type="entry name" value="LEUCINE-RICH REPEAT RECEPTOR-LIKE PROTEIN KINASE FAMILY PROTEIN-RELATED"/>
    <property type="match status" value="1"/>
</dbReference>
<dbReference type="InterPro" id="IPR011009">
    <property type="entry name" value="Kinase-like_dom_sf"/>
</dbReference>
<evidence type="ECO:0000256" key="12">
    <source>
        <dbReference type="ARBA" id="ARBA00022777"/>
    </source>
</evidence>
<dbReference type="PANTHER" id="PTHR27008">
    <property type="entry name" value="OS04G0122200 PROTEIN"/>
    <property type="match status" value="1"/>
</dbReference>
<evidence type="ECO:0000256" key="2">
    <source>
        <dbReference type="ARBA" id="ARBA00009592"/>
    </source>
</evidence>
<evidence type="ECO:0000313" key="21">
    <source>
        <dbReference type="Proteomes" id="UP000585474"/>
    </source>
</evidence>
<dbReference type="Proteomes" id="UP000585474">
    <property type="component" value="Unassembled WGS sequence"/>
</dbReference>
<comment type="caution">
    <text evidence="20">The sequence shown here is derived from an EMBL/GenBank/DDBJ whole genome shotgun (WGS) entry which is preliminary data.</text>
</comment>
<dbReference type="InterPro" id="IPR017441">
    <property type="entry name" value="Protein_kinase_ATP_BS"/>
</dbReference>
<dbReference type="InterPro" id="IPR013210">
    <property type="entry name" value="LRR_N_plant-typ"/>
</dbReference>
<dbReference type="SUPFAM" id="SSF56112">
    <property type="entry name" value="Protein kinase-like (PK-like)"/>
    <property type="match status" value="1"/>
</dbReference>
<keyword evidence="21" id="KW-1185">Reference proteome</keyword>
<evidence type="ECO:0000256" key="7">
    <source>
        <dbReference type="ARBA" id="ARBA00022679"/>
    </source>
</evidence>
<evidence type="ECO:0000256" key="5">
    <source>
        <dbReference type="ARBA" id="ARBA00022527"/>
    </source>
</evidence>
<gene>
    <name evidence="20" type="ORF">Acr_00g0029740</name>
</gene>
<evidence type="ECO:0000256" key="13">
    <source>
        <dbReference type="ARBA" id="ARBA00022840"/>
    </source>
</evidence>
<dbReference type="OrthoDB" id="676979at2759"/>
<dbReference type="GO" id="GO:0004674">
    <property type="term" value="F:protein serine/threonine kinase activity"/>
    <property type="evidence" value="ECO:0007669"/>
    <property type="project" value="UniProtKB-KW"/>
</dbReference>
<dbReference type="Pfam" id="PF00069">
    <property type="entry name" value="Pkinase"/>
    <property type="match status" value="1"/>
</dbReference>
<dbReference type="EMBL" id="BJWL01000192">
    <property type="protein sequence ID" value="GFS33634.1"/>
    <property type="molecule type" value="Genomic_DNA"/>
</dbReference>
<dbReference type="InterPro" id="IPR000719">
    <property type="entry name" value="Prot_kinase_dom"/>
</dbReference>
<dbReference type="InterPro" id="IPR001611">
    <property type="entry name" value="Leu-rich_rpt"/>
</dbReference>
<sequence length="939" mass="103058">MFLRLPVTSLLFFIFFSTNTIGLVTAAMGSTSFRFTNETDRQALLVIKDLIPGDPLRVFSSWNHSLHFCDWQGVICGRRHQRVRVLNLSSLGLVGSLSPHVGNLTFLRIIDLGDNSFNGKIPQEIGRLFRLQYFVVWNNSFQGEFPTNLTHCPDIRVINVIKNNLRGKLPIEVGLLSSLSSLQLAANHFTGPIPSSFGNLSTLRHLSLAFNNLEGSIPLELGQLLKLEFLQLSQCGLSGFVPTLLYNISSINIFSIAENLLKGSLPPDLGFSLPNLQGLYVGGNQFYGPIPASLANASGLVQIDISTNYFTGPIPINLGTLPDLRVFNAFSFLIGTNGGDELRNFLNSLSNSTKLESLNLGNDHFKGPLPHSIANLSDSLTELVLVQNHITGSIPLGIGNLENLSLLGLSENMLTGSIPDSIGRLTQLRQLYIYTNNISAEIPSSIGNITQLSILALQENMLEGRIPVSLSNCTNLQALDLGDNRLTDMIPAQIFGLSSLSQMLVLSNNYLIGVLPLEVGNLQNLELLDLSENKLSGEIPASLGSCQVLEYLFMEGNFFQSTIPTSFKQLKGIQVLDLSRNNLSGHIPRFLGESTSIQNLNLSYNMFDGEVPNEGVFRNISAFSVVGNKKLCGGIKALQLPACPTKAFKQRKTLFSHRVIIATTTSVIVLLLLCLSMIIYRIRRSSQQASSASPLQSQYPKLSYAELLQATNGFSSANLIGEGRYGSVYKGLLNSNEQIVAVKVLNLQQHGANTSFMAECEALRTIRHRNLVKIITSCSGIDFKGDDFKALVFEFMPNGKYGMGSKISAEGDMYSYGVLLLEMFTGKRPTNMFINNNSLHSYVKMSLPDRVMEIVDPHILLEEEEEQPNRSMQPSSSTTNISKVEACLVSILQIGVSCSAESPSERMDARGVLMELHKIRDVTLGVMAEGRQNRGRNDF</sequence>
<feature type="domain" description="Protein kinase" evidence="19">
    <location>
        <begin position="714"/>
        <end position="939"/>
    </location>
</feature>
<keyword evidence="15 18" id="KW-0472">Membrane</keyword>
<keyword evidence="6" id="KW-0433">Leucine-rich repeat</keyword>
<dbReference type="FunFam" id="3.80.10.10:FF:001158">
    <property type="entry name" value="Leucine-rich repeat protein kinase family protein"/>
    <property type="match status" value="1"/>
</dbReference>
<organism evidence="20 21">
    <name type="scientific">Actinidia rufa</name>
    <dbReference type="NCBI Taxonomy" id="165716"/>
    <lineage>
        <taxon>Eukaryota</taxon>
        <taxon>Viridiplantae</taxon>
        <taxon>Streptophyta</taxon>
        <taxon>Embryophyta</taxon>
        <taxon>Tracheophyta</taxon>
        <taxon>Spermatophyta</taxon>
        <taxon>Magnoliopsida</taxon>
        <taxon>eudicotyledons</taxon>
        <taxon>Gunneridae</taxon>
        <taxon>Pentapetalae</taxon>
        <taxon>asterids</taxon>
        <taxon>Ericales</taxon>
        <taxon>Actinidiaceae</taxon>
        <taxon>Actinidia</taxon>
    </lineage>
</organism>
<keyword evidence="16" id="KW-0325">Glycoprotein</keyword>
<evidence type="ECO:0000256" key="11">
    <source>
        <dbReference type="ARBA" id="ARBA00022741"/>
    </source>
</evidence>
<evidence type="ECO:0000256" key="4">
    <source>
        <dbReference type="ARBA" id="ARBA00022475"/>
    </source>
</evidence>
<dbReference type="SMART" id="SM00365">
    <property type="entry name" value="LRR_SD22"/>
    <property type="match status" value="6"/>
</dbReference>
<dbReference type="EC" id="2.7.11.1" evidence="3"/>
<evidence type="ECO:0000259" key="19">
    <source>
        <dbReference type="PROSITE" id="PS50011"/>
    </source>
</evidence>
<keyword evidence="5" id="KW-0723">Serine/threonine-protein kinase</keyword>
<dbReference type="GO" id="GO:0005886">
    <property type="term" value="C:plasma membrane"/>
    <property type="evidence" value="ECO:0007669"/>
    <property type="project" value="UniProtKB-SubCell"/>
</dbReference>
<keyword evidence="7" id="KW-0808">Transferase</keyword>
<dbReference type="PRINTS" id="PR00019">
    <property type="entry name" value="LEURICHRPT"/>
</dbReference>
<evidence type="ECO:0000256" key="15">
    <source>
        <dbReference type="ARBA" id="ARBA00023136"/>
    </source>
</evidence>
<dbReference type="SUPFAM" id="SSF52058">
    <property type="entry name" value="L domain-like"/>
    <property type="match status" value="2"/>
</dbReference>
<keyword evidence="9" id="KW-0732">Signal</keyword>
<evidence type="ECO:0000256" key="17">
    <source>
        <dbReference type="PROSITE-ProRule" id="PRU10141"/>
    </source>
</evidence>
<reference evidence="21" key="1">
    <citation type="submission" date="2019-07" db="EMBL/GenBank/DDBJ databases">
        <title>De Novo Assembly of kiwifruit Actinidia rufa.</title>
        <authorList>
            <person name="Sugita-Konishi S."/>
            <person name="Sato K."/>
            <person name="Mori E."/>
            <person name="Abe Y."/>
            <person name="Kisaki G."/>
            <person name="Hamano K."/>
            <person name="Suezawa K."/>
            <person name="Otani M."/>
            <person name="Fukuda T."/>
            <person name="Manabe T."/>
            <person name="Gomi K."/>
            <person name="Tabuchi M."/>
            <person name="Akimitsu K."/>
            <person name="Kataoka I."/>
        </authorList>
    </citation>
    <scope>NUCLEOTIDE SEQUENCE [LARGE SCALE GENOMIC DNA]</scope>
    <source>
        <strain evidence="21">cv. Fuchu</strain>
    </source>
</reference>
<accession>A0A7J0DEP5</accession>
<dbReference type="Gene3D" id="3.80.10.10">
    <property type="entry name" value="Ribonuclease Inhibitor"/>
    <property type="match status" value="3"/>
</dbReference>
<dbReference type="Pfam" id="PF13855">
    <property type="entry name" value="LRR_8"/>
    <property type="match status" value="1"/>
</dbReference>
<evidence type="ECO:0000256" key="18">
    <source>
        <dbReference type="SAM" id="Phobius"/>
    </source>
</evidence>
<keyword evidence="11 17" id="KW-0547">Nucleotide-binding</keyword>
<dbReference type="Pfam" id="PF00560">
    <property type="entry name" value="LRR_1"/>
    <property type="match status" value="6"/>
</dbReference>
<dbReference type="SMART" id="SM00369">
    <property type="entry name" value="LRR_TYP"/>
    <property type="match status" value="7"/>
</dbReference>
<keyword evidence="13 17" id="KW-0067">ATP-binding</keyword>
<evidence type="ECO:0000256" key="9">
    <source>
        <dbReference type="ARBA" id="ARBA00022729"/>
    </source>
</evidence>
<dbReference type="GO" id="GO:0051707">
    <property type="term" value="P:response to other organism"/>
    <property type="evidence" value="ECO:0007669"/>
    <property type="project" value="UniProtKB-ARBA"/>
</dbReference>
<dbReference type="Pfam" id="PF08263">
    <property type="entry name" value="LRRNT_2"/>
    <property type="match status" value="1"/>
</dbReference>
<evidence type="ECO:0000256" key="6">
    <source>
        <dbReference type="ARBA" id="ARBA00022614"/>
    </source>
</evidence>
<evidence type="ECO:0000256" key="10">
    <source>
        <dbReference type="ARBA" id="ARBA00022737"/>
    </source>
</evidence>
<keyword evidence="4" id="KW-1003">Cell membrane</keyword>
<comment type="similarity">
    <text evidence="2">Belongs to the RLP family.</text>
</comment>
<name>A0A7J0DEP5_9ERIC</name>
<evidence type="ECO:0000313" key="20">
    <source>
        <dbReference type="EMBL" id="GFS33634.1"/>
    </source>
</evidence>
<proteinExistence type="inferred from homology"/>
<dbReference type="FunFam" id="3.80.10.10:FF:000288">
    <property type="entry name" value="LRR receptor-like serine/threonine-protein kinase EFR"/>
    <property type="match status" value="1"/>
</dbReference>
<evidence type="ECO:0000256" key="8">
    <source>
        <dbReference type="ARBA" id="ARBA00022692"/>
    </source>
</evidence>
<keyword evidence="14 18" id="KW-1133">Transmembrane helix</keyword>
<feature type="transmembrane region" description="Helical" evidence="18">
    <location>
        <begin position="659"/>
        <end position="680"/>
    </location>
</feature>
<dbReference type="Gene3D" id="1.10.510.10">
    <property type="entry name" value="Transferase(Phosphotransferase) domain 1"/>
    <property type="match status" value="1"/>
</dbReference>
<dbReference type="Gene3D" id="3.30.200.20">
    <property type="entry name" value="Phosphorylase Kinase, domain 1"/>
    <property type="match status" value="1"/>
</dbReference>
<dbReference type="InterPro" id="IPR032675">
    <property type="entry name" value="LRR_dom_sf"/>
</dbReference>